<feature type="region of interest" description="Disordered" evidence="1">
    <location>
        <begin position="214"/>
        <end position="234"/>
    </location>
</feature>
<feature type="compositionally biased region" description="Polar residues" evidence="1">
    <location>
        <begin position="98"/>
        <end position="110"/>
    </location>
</feature>
<keyword evidence="4" id="KW-1185">Reference proteome</keyword>
<feature type="region of interest" description="Disordered" evidence="1">
    <location>
        <begin position="64"/>
        <end position="119"/>
    </location>
</feature>
<feature type="compositionally biased region" description="Low complexity" evidence="1">
    <location>
        <begin position="214"/>
        <end position="223"/>
    </location>
</feature>
<evidence type="ECO:0000313" key="3">
    <source>
        <dbReference type="EMBL" id="KAK0417426.1"/>
    </source>
</evidence>
<gene>
    <name evidence="3" type="ORF">QR680_013001</name>
</gene>
<name>A0AA39I423_9BILA</name>
<reference evidence="3" key="1">
    <citation type="submission" date="2023-06" db="EMBL/GenBank/DDBJ databases">
        <title>Genomic analysis of the entomopathogenic nematode Steinernema hermaphroditum.</title>
        <authorList>
            <person name="Schwarz E.M."/>
            <person name="Heppert J.K."/>
            <person name="Baniya A."/>
            <person name="Schwartz H.T."/>
            <person name="Tan C.-H."/>
            <person name="Antoshechkin I."/>
            <person name="Sternberg P.W."/>
            <person name="Goodrich-Blair H."/>
            <person name="Dillman A.R."/>
        </authorList>
    </citation>
    <scope>NUCLEOTIDE SEQUENCE</scope>
    <source>
        <strain evidence="3">PS9179</strain>
        <tissue evidence="3">Whole animal</tissue>
    </source>
</reference>
<comment type="caution">
    <text evidence="3">The sequence shown here is derived from an EMBL/GenBank/DDBJ whole genome shotgun (WGS) entry which is preliminary data.</text>
</comment>
<dbReference type="PANTHER" id="PTHR45913:SF5">
    <property type="entry name" value="GENERAL TRANSCRIPTION FACTOR II-I REPEAT DOMAIN-CONTAINING PROTEIN 2A-LIKE PROTEIN"/>
    <property type="match status" value="1"/>
</dbReference>
<dbReference type="Pfam" id="PF18658">
    <property type="entry name" value="zf-C2H2_12"/>
    <property type="match status" value="1"/>
</dbReference>
<evidence type="ECO:0000256" key="1">
    <source>
        <dbReference type="SAM" id="MobiDB-lite"/>
    </source>
</evidence>
<organism evidence="3 4">
    <name type="scientific">Steinernema hermaphroditum</name>
    <dbReference type="NCBI Taxonomy" id="289476"/>
    <lineage>
        <taxon>Eukaryota</taxon>
        <taxon>Metazoa</taxon>
        <taxon>Ecdysozoa</taxon>
        <taxon>Nematoda</taxon>
        <taxon>Chromadorea</taxon>
        <taxon>Rhabditida</taxon>
        <taxon>Tylenchina</taxon>
        <taxon>Panagrolaimomorpha</taxon>
        <taxon>Strongyloidoidea</taxon>
        <taxon>Steinernematidae</taxon>
        <taxon>Steinernema</taxon>
    </lineage>
</organism>
<feature type="compositionally biased region" description="Basic and acidic residues" evidence="1">
    <location>
        <begin position="67"/>
        <end position="78"/>
    </location>
</feature>
<dbReference type="AlphaFoldDB" id="A0AA39I423"/>
<accession>A0AA39I423</accession>
<protein>
    <recommendedName>
        <fullName evidence="2">SPIN-DOC-like zinc-finger domain-containing protein</fullName>
    </recommendedName>
</protein>
<dbReference type="PANTHER" id="PTHR45913">
    <property type="entry name" value="EPM2A-INTERACTING PROTEIN 1"/>
    <property type="match status" value="1"/>
</dbReference>
<dbReference type="InterPro" id="IPR040647">
    <property type="entry name" value="SPIN-DOC_Znf-C2H2"/>
</dbReference>
<feature type="region of interest" description="Disordered" evidence="1">
    <location>
        <begin position="332"/>
        <end position="358"/>
    </location>
</feature>
<evidence type="ECO:0000259" key="2">
    <source>
        <dbReference type="Pfam" id="PF18658"/>
    </source>
</evidence>
<dbReference type="EMBL" id="JAUCMV010000002">
    <property type="protein sequence ID" value="KAK0417426.1"/>
    <property type="molecule type" value="Genomic_DNA"/>
</dbReference>
<dbReference type="Proteomes" id="UP001175271">
    <property type="component" value="Unassembled WGS sequence"/>
</dbReference>
<feature type="domain" description="SPIN-DOC-like zinc-finger" evidence="2">
    <location>
        <begin position="265"/>
        <end position="312"/>
    </location>
</feature>
<evidence type="ECO:0000313" key="4">
    <source>
        <dbReference type="Proteomes" id="UP001175271"/>
    </source>
</evidence>
<proteinExistence type="predicted"/>
<sequence>MGDSLRVRGPRGDPLCVATVIVVVNERRHPVLCPPKWAIGAERVQMTFESVPVFVRPLALLHRRSTKDRGSADSRQDNPSKLLEYPLRRPSVCHRSHASTPSVRPNRQTPSPNPVATPASYVAHRSPAAEYGGVCGPLAPSPRRPFRGWSALFAPAGFQAALLLPARRRAAIQVLGGGVSGARSCGEHRARHCRQTRKLASREALQCLRYPSSAVAPDPVSSSLQPPKMTEKVEKATPVPTLRKRRLAEENRRFNERWIDKYCFVPSQGRFVCLLCHSQISVPKEYNMRRHYEAKHTSFDAFQGENRSLTIQSLRIVLELGALASLANASCPVTSASSSGSDPPTPPPSTTPNSTTSE</sequence>